<dbReference type="EC" id="2.1.1.107" evidence="1"/>
<dbReference type="InterPro" id="IPR050161">
    <property type="entry name" value="Siro_Cobalamin_biosynth"/>
</dbReference>
<dbReference type="SUPFAM" id="SSF69618">
    <property type="entry name" value="HemD-like"/>
    <property type="match status" value="1"/>
</dbReference>
<dbReference type="Pfam" id="PF02602">
    <property type="entry name" value="HEM4"/>
    <property type="match status" value="1"/>
</dbReference>
<comment type="similarity">
    <text evidence="6">Belongs to the precorrin methyltransferase family.</text>
</comment>
<dbReference type="InterPro" id="IPR036108">
    <property type="entry name" value="4pyrrol_syn_uPrphyn_synt_sf"/>
</dbReference>
<keyword evidence="2 6" id="KW-0489">Methyltransferase</keyword>
<evidence type="ECO:0000313" key="10">
    <source>
        <dbReference type="Proteomes" id="UP000030661"/>
    </source>
</evidence>
<dbReference type="PANTHER" id="PTHR45790">
    <property type="entry name" value="SIROHEME SYNTHASE-RELATED"/>
    <property type="match status" value="1"/>
</dbReference>
<keyword evidence="4" id="KW-0949">S-adenosyl-L-methionine</keyword>
<dbReference type="PROSITE" id="PS00840">
    <property type="entry name" value="SUMT_2"/>
    <property type="match status" value="1"/>
</dbReference>
<evidence type="ECO:0000256" key="2">
    <source>
        <dbReference type="ARBA" id="ARBA00022603"/>
    </source>
</evidence>
<keyword evidence="10" id="KW-1185">Reference proteome</keyword>
<accession>A0A081C6U5</accession>
<dbReference type="InterPro" id="IPR014776">
    <property type="entry name" value="4pyrrole_Mease_sub2"/>
</dbReference>
<dbReference type="InterPro" id="IPR003043">
    <property type="entry name" value="Uropor_MeTrfase_CS"/>
</dbReference>
<dbReference type="GO" id="GO:0004852">
    <property type="term" value="F:uroporphyrinogen-III synthase activity"/>
    <property type="evidence" value="ECO:0007669"/>
    <property type="project" value="InterPro"/>
</dbReference>
<dbReference type="GO" id="GO:0032259">
    <property type="term" value="P:methylation"/>
    <property type="evidence" value="ECO:0007669"/>
    <property type="project" value="UniProtKB-KW"/>
</dbReference>
<dbReference type="InterPro" id="IPR014777">
    <property type="entry name" value="4pyrrole_Mease_sub1"/>
</dbReference>
<dbReference type="AlphaFoldDB" id="A0A081C6U5"/>
<evidence type="ECO:0000259" key="7">
    <source>
        <dbReference type="Pfam" id="PF00590"/>
    </source>
</evidence>
<dbReference type="Gene3D" id="3.40.1010.10">
    <property type="entry name" value="Cobalt-precorrin-4 Transmethylase, Domain 1"/>
    <property type="match status" value="1"/>
</dbReference>
<evidence type="ECO:0000256" key="6">
    <source>
        <dbReference type="RuleBase" id="RU003960"/>
    </source>
</evidence>
<dbReference type="InterPro" id="IPR006366">
    <property type="entry name" value="CobA/CysG_C"/>
</dbReference>
<feature type="domain" description="Tetrapyrrole biosynthesis uroporphyrinogen III synthase" evidence="8">
    <location>
        <begin position="270"/>
        <end position="503"/>
    </location>
</feature>
<evidence type="ECO:0000313" key="9">
    <source>
        <dbReference type="EMBL" id="GAK60300.1"/>
    </source>
</evidence>
<dbReference type="eggNOG" id="COG0007">
    <property type="taxonomic scope" value="Bacteria"/>
</dbReference>
<dbReference type="Pfam" id="PF00590">
    <property type="entry name" value="TP_methylase"/>
    <property type="match status" value="1"/>
</dbReference>
<dbReference type="SUPFAM" id="SSF53790">
    <property type="entry name" value="Tetrapyrrole methylase"/>
    <property type="match status" value="1"/>
</dbReference>
<dbReference type="FunFam" id="3.30.950.10:FF:000001">
    <property type="entry name" value="Siroheme synthase"/>
    <property type="match status" value="1"/>
</dbReference>
<dbReference type="Gene3D" id="3.40.50.10090">
    <property type="match status" value="2"/>
</dbReference>
<dbReference type="CDD" id="cd11642">
    <property type="entry name" value="SUMT"/>
    <property type="match status" value="1"/>
</dbReference>
<feature type="domain" description="Tetrapyrrole methylase" evidence="7">
    <location>
        <begin position="5"/>
        <end position="219"/>
    </location>
</feature>
<dbReference type="CDD" id="cd06578">
    <property type="entry name" value="HemD"/>
    <property type="match status" value="1"/>
</dbReference>
<gene>
    <name evidence="9" type="ORF">U27_00191</name>
</gene>
<dbReference type="FunFam" id="3.40.1010.10:FF:000001">
    <property type="entry name" value="Siroheme synthase"/>
    <property type="match status" value="1"/>
</dbReference>
<dbReference type="STRING" id="1499967.U27_00191"/>
<evidence type="ECO:0000256" key="4">
    <source>
        <dbReference type="ARBA" id="ARBA00022691"/>
    </source>
</evidence>
<keyword evidence="5" id="KW-0627">Porphyrin biosynthesis</keyword>
<dbReference type="Proteomes" id="UP000030661">
    <property type="component" value="Unassembled WGS sequence"/>
</dbReference>
<dbReference type="Gene3D" id="3.30.950.10">
    <property type="entry name" value="Methyltransferase, Cobalt-precorrin-4 Transmethylase, Domain 2"/>
    <property type="match status" value="1"/>
</dbReference>
<dbReference type="HOGENOM" id="CLU_011276_6_0_0"/>
<sequence>MQTGTVYLVGAGPGDPGLLTLKGKACLEKADIVIYDALANESLLNYLQPQAKRVYVGKKAGQHTMKQDDINALLVESARQYAHVVRLKGGDPFVFGRGGEEALVLAENQIPFEIVPGVTAGIAVPAYSGIPVTHRDTATSVAFVTGHESPDKTEEDAQVDWQRMARSCDTLVIYMGVKNLPYIVQELKTAGLPDDTPVAVICDGTYPAQRTLTGTLQTIASQAQEQNVKPPAMIVVGSVVKLHDSLSWFEQRPLFGQTIVVTRNADADARLTNLLEDQGAQVLHFPTIEIVEGIPNPDMEQAMQQLASYDWLIFTSGNAVRIFFQQLLTDNRDIRALHDLKIAAIGKPTAEQLQTYHLHADFVPDQFTSEQLVAGMLAQRIGTNTRILFPCSNLSNPHIAEQFRQAGATIDVLPVYETRLSTPEAKKVDELKSLIQHGQVSWITFTSSSTVHNFVQLVGQEFLAEYHERIPAASIGPVTTATLEEYGLRPRVTASKHTYQGLVNAMRGDE</sequence>
<dbReference type="InterPro" id="IPR035996">
    <property type="entry name" value="4pyrrol_Methylase_sf"/>
</dbReference>
<organism evidence="9">
    <name type="scientific">Vecturithrix granuli</name>
    <dbReference type="NCBI Taxonomy" id="1499967"/>
    <lineage>
        <taxon>Bacteria</taxon>
        <taxon>Candidatus Moduliflexota</taxon>
        <taxon>Candidatus Vecturitrichia</taxon>
        <taxon>Candidatus Vecturitrichales</taxon>
        <taxon>Candidatus Vecturitrichaceae</taxon>
        <taxon>Candidatus Vecturithrix</taxon>
    </lineage>
</organism>
<dbReference type="NCBIfam" id="NF004790">
    <property type="entry name" value="PRK06136.1"/>
    <property type="match status" value="1"/>
</dbReference>
<evidence type="ECO:0000259" key="8">
    <source>
        <dbReference type="Pfam" id="PF02602"/>
    </source>
</evidence>
<dbReference type="NCBIfam" id="TIGR01469">
    <property type="entry name" value="cobA_cysG_Cterm"/>
    <property type="match status" value="1"/>
</dbReference>
<dbReference type="EMBL" id="DF820472">
    <property type="protein sequence ID" value="GAK60300.1"/>
    <property type="molecule type" value="Genomic_DNA"/>
</dbReference>
<dbReference type="InterPro" id="IPR003754">
    <property type="entry name" value="4pyrrol_synth_uPrphyn_synth"/>
</dbReference>
<name>A0A081C6U5_VECG1</name>
<reference evidence="9" key="1">
    <citation type="journal article" date="2015" name="PeerJ">
        <title>First genomic representation of candidate bacterial phylum KSB3 points to enhanced environmental sensing as a trigger of wastewater bulking.</title>
        <authorList>
            <person name="Sekiguchi Y."/>
            <person name="Ohashi A."/>
            <person name="Parks D.H."/>
            <person name="Yamauchi T."/>
            <person name="Tyson G.W."/>
            <person name="Hugenholtz P."/>
        </authorList>
    </citation>
    <scope>NUCLEOTIDE SEQUENCE [LARGE SCALE GENOMIC DNA]</scope>
</reference>
<keyword evidence="3 6" id="KW-0808">Transferase</keyword>
<evidence type="ECO:0000256" key="3">
    <source>
        <dbReference type="ARBA" id="ARBA00022679"/>
    </source>
</evidence>
<evidence type="ECO:0000256" key="1">
    <source>
        <dbReference type="ARBA" id="ARBA00012162"/>
    </source>
</evidence>
<proteinExistence type="inferred from homology"/>
<dbReference type="PANTHER" id="PTHR45790:SF3">
    <property type="entry name" value="S-ADENOSYL-L-METHIONINE-DEPENDENT UROPORPHYRINOGEN III METHYLTRANSFERASE, CHLOROPLASTIC"/>
    <property type="match status" value="1"/>
</dbReference>
<dbReference type="PROSITE" id="PS00839">
    <property type="entry name" value="SUMT_1"/>
    <property type="match status" value="1"/>
</dbReference>
<dbReference type="InterPro" id="IPR000878">
    <property type="entry name" value="4pyrrol_Mease"/>
</dbReference>
<dbReference type="GO" id="GO:0019354">
    <property type="term" value="P:siroheme biosynthetic process"/>
    <property type="evidence" value="ECO:0007669"/>
    <property type="project" value="InterPro"/>
</dbReference>
<dbReference type="GO" id="GO:0004851">
    <property type="term" value="F:uroporphyrin-III C-methyltransferase activity"/>
    <property type="evidence" value="ECO:0007669"/>
    <property type="project" value="UniProtKB-EC"/>
</dbReference>
<evidence type="ECO:0000256" key="5">
    <source>
        <dbReference type="ARBA" id="ARBA00023244"/>
    </source>
</evidence>
<protein>
    <recommendedName>
        <fullName evidence="1">uroporphyrinogen-III C-methyltransferase</fullName>
        <ecNumber evidence="1">2.1.1.107</ecNumber>
    </recommendedName>
</protein>